<dbReference type="SUPFAM" id="SSF52540">
    <property type="entry name" value="P-loop containing nucleoside triphosphate hydrolases"/>
    <property type="match status" value="1"/>
</dbReference>
<dbReference type="PANTHER" id="PTHR37512">
    <property type="entry name" value="TRIFUNCTIONAL NAD BIOSYNTHESIS/REGULATOR PROTEIN NADR"/>
    <property type="match status" value="1"/>
</dbReference>
<dbReference type="Proteomes" id="UP000599688">
    <property type="component" value="Unassembled WGS sequence"/>
</dbReference>
<dbReference type="PANTHER" id="PTHR37512:SF1">
    <property type="entry name" value="NADR_TTD14 AAA DOMAIN-CONTAINING PROTEIN"/>
    <property type="match status" value="1"/>
</dbReference>
<reference evidence="2 3" key="1">
    <citation type="journal article" date="2014" name="Int. J. Syst. Evol. Microbiol.">
        <title>Complete genome sequence of Corynebacterium casei LMG S-19264T (=DSM 44701T), isolated from a smear-ripened cheese.</title>
        <authorList>
            <consortium name="US DOE Joint Genome Institute (JGI-PGF)"/>
            <person name="Walter F."/>
            <person name="Albersmeier A."/>
            <person name="Kalinowski J."/>
            <person name="Ruckert C."/>
        </authorList>
    </citation>
    <scope>NUCLEOTIDE SEQUENCE [LARGE SCALE GENOMIC DNA]</scope>
    <source>
        <strain evidence="2 3">CGMCC 1.12925</strain>
    </source>
</reference>
<dbReference type="InterPro" id="IPR027417">
    <property type="entry name" value="P-loop_NTPase"/>
</dbReference>
<dbReference type="Pfam" id="PF13521">
    <property type="entry name" value="AAA_28"/>
    <property type="match status" value="1"/>
</dbReference>
<keyword evidence="3" id="KW-1185">Reference proteome</keyword>
<protein>
    <recommendedName>
        <fullName evidence="1">NadR/Ttd14 AAA domain-containing protein</fullName>
    </recommendedName>
</protein>
<evidence type="ECO:0000259" key="1">
    <source>
        <dbReference type="Pfam" id="PF13521"/>
    </source>
</evidence>
<name>A0A917E859_9FLAO</name>
<proteinExistence type="predicted"/>
<evidence type="ECO:0000313" key="2">
    <source>
        <dbReference type="EMBL" id="GGE13585.1"/>
    </source>
</evidence>
<accession>A0A917E859</accession>
<dbReference type="InterPro" id="IPR038727">
    <property type="entry name" value="NadR/Ttd14_AAA_dom"/>
</dbReference>
<comment type="caution">
    <text evidence="2">The sequence shown here is derived from an EMBL/GenBank/DDBJ whole genome shotgun (WGS) entry which is preliminary data.</text>
</comment>
<dbReference type="AlphaFoldDB" id="A0A917E859"/>
<gene>
    <name evidence="2" type="ORF">GCM10010831_13690</name>
</gene>
<dbReference type="EMBL" id="BMGL01000007">
    <property type="protein sequence ID" value="GGE13585.1"/>
    <property type="molecule type" value="Genomic_DNA"/>
</dbReference>
<feature type="domain" description="NadR/Ttd14 AAA" evidence="1">
    <location>
        <begin position="14"/>
        <end position="173"/>
    </location>
</feature>
<dbReference type="Gene3D" id="3.40.50.300">
    <property type="entry name" value="P-loop containing nucleotide triphosphate hydrolases"/>
    <property type="match status" value="1"/>
</dbReference>
<dbReference type="InterPro" id="IPR052735">
    <property type="entry name" value="NAD_biosynth-regulator"/>
</dbReference>
<evidence type="ECO:0000313" key="3">
    <source>
        <dbReference type="Proteomes" id="UP000599688"/>
    </source>
</evidence>
<sequence length="187" mass="22097">MEKELEQTQNGIIKVVLFGPESTGKSTLAKALAEEFNTQSVPEFMRMYLQEKWDLHNEICTEADMLPIAKGQIRLENKAVKKANKILFCDTNLLQNWVYANVYFENYTNPLFEKYVNKHEYQLYILCDIDVPWQPDDLRDKPYEREKMFVIFANELTKRNLPYLRVNGNLNQRLAQCKPILQKLLNE</sequence>
<organism evidence="2 3">
    <name type="scientific">Psychroflexus salis</name>
    <dbReference type="NCBI Taxonomy" id="1526574"/>
    <lineage>
        <taxon>Bacteria</taxon>
        <taxon>Pseudomonadati</taxon>
        <taxon>Bacteroidota</taxon>
        <taxon>Flavobacteriia</taxon>
        <taxon>Flavobacteriales</taxon>
        <taxon>Flavobacteriaceae</taxon>
        <taxon>Psychroflexus</taxon>
    </lineage>
</organism>
<dbReference type="RefSeq" id="WP_188406082.1">
    <property type="nucleotide sequence ID" value="NZ_BMGL01000007.1"/>
</dbReference>